<keyword evidence="5" id="KW-0067">ATP-binding</keyword>
<dbReference type="Proteomes" id="UP000472265">
    <property type="component" value="Chromosome 4"/>
</dbReference>
<dbReference type="OrthoDB" id="437530at2759"/>
<dbReference type="PANTHER" id="PTHR24058">
    <property type="entry name" value="DUAL SPECIFICITY PROTEIN KINASE"/>
    <property type="match status" value="1"/>
</dbReference>
<dbReference type="Pfam" id="PF00069">
    <property type="entry name" value="Pkinase"/>
    <property type="match status" value="1"/>
</dbReference>
<name>A0A671UTD0_SPAAU</name>
<gene>
    <name evidence="8" type="primary">LOC115579905</name>
</gene>
<accession>A0A671UTD0</accession>
<sequence>MWIFICASFCLELHKGLYKKPCLFVIPEKYNYIRQSGEGGFSVVVNCINRETFKIVSIKIPKGWNLSSENEIEILETIMYHNLDKCNIVKYIEHYPAKYGPAIVFERLDISLYEYMDLNKFAPMLLSDIRTIIQQLATAFDALKGIGVIHTDVKWDNIMMDDGDRRPFKVKLIDFGLAIPMSKAKKYRGAQPFQNMPPEVFLSGEFTEASDMWSLGCVMFQMICGFDPFIGHSKYETMLEIVELLGKPADHLLDKCDRAKKFFTKTDGGVWRIKTPWEFYKLPHKLTKYKHGLKCLDELKAMRLEEENNNEAVEREQCIELLKAMLAFDADERITPCEILTHPFIRGFPNVQTLSEDFKWKLPAADLDDEDSSNIQPDDCTPSSEILSSGAFLVWSYSSTENSTLLEDQESTVSEPTAASLRDDESSNIQPDDCTPSPEIVPSGAILVLPHSSTENSTLLEDQESTVSEPTAAPLRDEDSSNIQPDDCTPSPEILPSGAILVLPHSSTENSTLLEDQEIPVSFQSGVNKTSQSSVNNTDSNRKTSDDSTTCEDDGPKKKGKKKKNCFRPVVSWLRKTFLCRVQTLSEDFKCEPPAAAPDGKDSSNIQPGDCPPSPEILPSGVILVRPATAENTTLLEDQESTVSEPTAAPLRDEESSIFQPDDCTPSPEILPSGVILVRPATAENTTLLEDQ</sequence>
<dbReference type="GO" id="GO:0005737">
    <property type="term" value="C:cytoplasm"/>
    <property type="evidence" value="ECO:0007669"/>
    <property type="project" value="TreeGrafter"/>
</dbReference>
<evidence type="ECO:0000313" key="9">
    <source>
        <dbReference type="Proteomes" id="UP000472265"/>
    </source>
</evidence>
<feature type="compositionally biased region" description="Polar residues" evidence="6">
    <location>
        <begin position="404"/>
        <end position="417"/>
    </location>
</feature>
<proteinExistence type="predicted"/>
<protein>
    <submittedName>
        <fullName evidence="8">Homeodomain-interacting protein kinase 2-like</fullName>
    </submittedName>
</protein>
<dbReference type="RefSeq" id="XP_030269478.1">
    <property type="nucleotide sequence ID" value="XM_030413618.1"/>
</dbReference>
<dbReference type="GeneID" id="115579905"/>
<keyword evidence="9" id="KW-1185">Reference proteome</keyword>
<dbReference type="GO" id="GO:0005634">
    <property type="term" value="C:nucleus"/>
    <property type="evidence" value="ECO:0007669"/>
    <property type="project" value="TreeGrafter"/>
</dbReference>
<feature type="region of interest" description="Disordered" evidence="6">
    <location>
        <begin position="593"/>
        <end position="613"/>
    </location>
</feature>
<dbReference type="InterPro" id="IPR008271">
    <property type="entry name" value="Ser/Thr_kinase_AS"/>
</dbReference>
<evidence type="ECO:0000256" key="2">
    <source>
        <dbReference type="ARBA" id="ARBA00022679"/>
    </source>
</evidence>
<keyword evidence="2" id="KW-0808">Transferase</keyword>
<dbReference type="RefSeq" id="XP_030269479.1">
    <property type="nucleotide sequence ID" value="XM_030413619.1"/>
</dbReference>
<dbReference type="PROSITE" id="PS50011">
    <property type="entry name" value="PROTEIN_KINASE_DOM"/>
    <property type="match status" value="1"/>
</dbReference>
<feature type="domain" description="Protein kinase" evidence="7">
    <location>
        <begin position="30"/>
        <end position="345"/>
    </location>
</feature>
<evidence type="ECO:0000259" key="7">
    <source>
        <dbReference type="PROSITE" id="PS50011"/>
    </source>
</evidence>
<evidence type="ECO:0000256" key="3">
    <source>
        <dbReference type="ARBA" id="ARBA00022741"/>
    </source>
</evidence>
<dbReference type="Gene3D" id="1.10.510.10">
    <property type="entry name" value="Transferase(Phosphotransferase) domain 1"/>
    <property type="match status" value="1"/>
</dbReference>
<evidence type="ECO:0000313" key="8">
    <source>
        <dbReference type="Ensembl" id="ENSSAUP00010017712.1"/>
    </source>
</evidence>
<keyword evidence="1" id="KW-0723">Serine/threonine-protein kinase</keyword>
<evidence type="ECO:0000256" key="4">
    <source>
        <dbReference type="ARBA" id="ARBA00022777"/>
    </source>
</evidence>
<feature type="region of interest" description="Disordered" evidence="6">
    <location>
        <begin position="456"/>
        <end position="496"/>
    </location>
</feature>
<organism evidence="8 9">
    <name type="scientific">Sparus aurata</name>
    <name type="common">Gilthead sea bream</name>
    <dbReference type="NCBI Taxonomy" id="8175"/>
    <lineage>
        <taxon>Eukaryota</taxon>
        <taxon>Metazoa</taxon>
        <taxon>Chordata</taxon>
        <taxon>Craniata</taxon>
        <taxon>Vertebrata</taxon>
        <taxon>Euteleostomi</taxon>
        <taxon>Actinopterygii</taxon>
        <taxon>Neopterygii</taxon>
        <taxon>Teleostei</taxon>
        <taxon>Neoteleostei</taxon>
        <taxon>Acanthomorphata</taxon>
        <taxon>Eupercaria</taxon>
        <taxon>Spariformes</taxon>
        <taxon>Sparidae</taxon>
        <taxon>Sparus</taxon>
    </lineage>
</organism>
<dbReference type="GO" id="GO:0004713">
    <property type="term" value="F:protein tyrosine kinase activity"/>
    <property type="evidence" value="ECO:0007669"/>
    <property type="project" value="TreeGrafter"/>
</dbReference>
<feature type="region of interest" description="Disordered" evidence="6">
    <location>
        <begin position="404"/>
        <end position="438"/>
    </location>
</feature>
<dbReference type="OMA" id="QHHISEP"/>
<reference evidence="8" key="3">
    <citation type="submission" date="2025-09" db="UniProtKB">
        <authorList>
            <consortium name="Ensembl"/>
        </authorList>
    </citation>
    <scope>IDENTIFICATION</scope>
</reference>
<reference evidence="8" key="2">
    <citation type="submission" date="2025-08" db="UniProtKB">
        <authorList>
            <consortium name="Ensembl"/>
        </authorList>
    </citation>
    <scope>IDENTIFICATION</scope>
</reference>
<dbReference type="GO" id="GO:0004674">
    <property type="term" value="F:protein serine/threonine kinase activity"/>
    <property type="evidence" value="ECO:0007669"/>
    <property type="project" value="UniProtKB-KW"/>
</dbReference>
<feature type="compositionally biased region" description="Polar residues" evidence="6">
    <location>
        <begin position="524"/>
        <end position="539"/>
    </location>
</feature>
<dbReference type="InParanoid" id="A0A671UTD0"/>
<dbReference type="Ensembl" id="ENSSAUT00010018734.1">
    <property type="protein sequence ID" value="ENSSAUP00010017712.1"/>
    <property type="gene ID" value="ENSSAUG00010008065.1"/>
</dbReference>
<dbReference type="PANTHER" id="PTHR24058:SF17">
    <property type="entry name" value="HOMEODOMAIN INTERACTING PROTEIN KINASE, ISOFORM D"/>
    <property type="match status" value="1"/>
</dbReference>
<evidence type="ECO:0000256" key="1">
    <source>
        <dbReference type="ARBA" id="ARBA00022527"/>
    </source>
</evidence>
<keyword evidence="3" id="KW-0547">Nucleotide-binding</keyword>
<dbReference type="AlphaFoldDB" id="A0A671UTD0"/>
<dbReference type="PROSITE" id="PS00108">
    <property type="entry name" value="PROTEIN_KINASE_ST"/>
    <property type="match status" value="1"/>
</dbReference>
<feature type="region of interest" description="Disordered" evidence="6">
    <location>
        <begin position="637"/>
        <end position="671"/>
    </location>
</feature>
<dbReference type="SMART" id="SM00220">
    <property type="entry name" value="S_TKc"/>
    <property type="match status" value="1"/>
</dbReference>
<evidence type="ECO:0000256" key="5">
    <source>
        <dbReference type="ARBA" id="ARBA00022840"/>
    </source>
</evidence>
<feature type="compositionally biased region" description="Polar residues" evidence="6">
    <location>
        <begin position="456"/>
        <end position="469"/>
    </location>
</feature>
<keyword evidence="4" id="KW-0418">Kinase</keyword>
<dbReference type="InterPro" id="IPR050494">
    <property type="entry name" value="Ser_Thr_dual-spec_kinase"/>
</dbReference>
<evidence type="ECO:0000256" key="6">
    <source>
        <dbReference type="SAM" id="MobiDB-lite"/>
    </source>
</evidence>
<feature type="region of interest" description="Disordered" evidence="6">
    <location>
        <begin position="524"/>
        <end position="563"/>
    </location>
</feature>
<dbReference type="RefSeq" id="XP_030269477.1">
    <property type="nucleotide sequence ID" value="XM_030413617.1"/>
</dbReference>
<dbReference type="SUPFAM" id="SSF56112">
    <property type="entry name" value="Protein kinase-like (PK-like)"/>
    <property type="match status" value="1"/>
</dbReference>
<reference evidence="8" key="1">
    <citation type="submission" date="2021-04" db="EMBL/GenBank/DDBJ databases">
        <authorList>
            <consortium name="Wellcome Sanger Institute Data Sharing"/>
        </authorList>
    </citation>
    <scope>NUCLEOTIDE SEQUENCE [LARGE SCALE GENOMIC DNA]</scope>
</reference>
<dbReference type="GO" id="GO:0005524">
    <property type="term" value="F:ATP binding"/>
    <property type="evidence" value="ECO:0007669"/>
    <property type="project" value="UniProtKB-KW"/>
</dbReference>
<dbReference type="InterPro" id="IPR000719">
    <property type="entry name" value="Prot_kinase_dom"/>
</dbReference>
<dbReference type="RefSeq" id="XP_030269480.1">
    <property type="nucleotide sequence ID" value="XM_030413620.1"/>
</dbReference>
<dbReference type="Gene3D" id="3.30.200.20">
    <property type="entry name" value="Phosphorylase Kinase, domain 1"/>
    <property type="match status" value="1"/>
</dbReference>
<dbReference type="GeneTree" id="ENSGT00940000157742"/>
<dbReference type="InterPro" id="IPR011009">
    <property type="entry name" value="Kinase-like_dom_sf"/>
</dbReference>